<feature type="domain" description="Lipoyl-binding" evidence="2">
    <location>
        <begin position="1"/>
        <end position="70"/>
    </location>
</feature>
<reference evidence="3" key="1">
    <citation type="submission" date="2020-11" db="EMBL/GenBank/DDBJ databases">
        <title>Multidrug resistant novel bacterium Savagea serpentis sp. nov., isolated from the scats of a vine snake (Ahaetulla nasuta).</title>
        <authorList>
            <person name="Venkata Ramana V."/>
            <person name="Vikas Patil S."/>
            <person name="Yogita Lugani V."/>
        </authorList>
    </citation>
    <scope>NUCLEOTIDE SEQUENCE</scope>
    <source>
        <strain evidence="3">SN6</strain>
    </source>
</reference>
<proteinExistence type="predicted"/>
<dbReference type="Proteomes" id="UP000622653">
    <property type="component" value="Unassembled WGS sequence"/>
</dbReference>
<evidence type="ECO:0000313" key="3">
    <source>
        <dbReference type="EMBL" id="MBF4501611.1"/>
    </source>
</evidence>
<dbReference type="Pfam" id="PF00364">
    <property type="entry name" value="Biotin_lipoyl"/>
    <property type="match status" value="1"/>
</dbReference>
<dbReference type="PROSITE" id="PS50968">
    <property type="entry name" value="BIOTINYL_LIPOYL"/>
    <property type="match status" value="1"/>
</dbReference>
<dbReference type="Gene3D" id="2.40.50.100">
    <property type="match status" value="1"/>
</dbReference>
<protein>
    <submittedName>
        <fullName evidence="3">Acetyl-CoA carboxylase biotin carboxyl carrier protein subunit</fullName>
    </submittedName>
</protein>
<dbReference type="SUPFAM" id="SSF51230">
    <property type="entry name" value="Single hybrid motif"/>
    <property type="match status" value="1"/>
</dbReference>
<dbReference type="InterPro" id="IPR050709">
    <property type="entry name" value="Biotin_Carboxyl_Carrier/Decarb"/>
</dbReference>
<dbReference type="RefSeq" id="WP_194563099.1">
    <property type="nucleotide sequence ID" value="NZ_JADKPV010000005.1"/>
</dbReference>
<dbReference type="InterPro" id="IPR011053">
    <property type="entry name" value="Single_hybrid_motif"/>
</dbReference>
<sequence length="70" mass="7423">MTTVKASMAGSVWKILVSEGDEVTAGQDVVILESMKMEIPISAEVAGTVTKIVANEGDFVNVDEPLVEIE</sequence>
<evidence type="ECO:0000256" key="1">
    <source>
        <dbReference type="ARBA" id="ARBA00023267"/>
    </source>
</evidence>
<organism evidence="3 4">
    <name type="scientific">Savagea serpentis</name>
    <dbReference type="NCBI Taxonomy" id="2785297"/>
    <lineage>
        <taxon>Bacteria</taxon>
        <taxon>Bacillati</taxon>
        <taxon>Bacillota</taxon>
        <taxon>Bacilli</taxon>
        <taxon>Bacillales</taxon>
        <taxon>Caryophanaceae</taxon>
        <taxon>Savagea</taxon>
    </lineage>
</organism>
<keyword evidence="1" id="KW-0092">Biotin</keyword>
<gene>
    <name evidence="3" type="ORF">IRY55_09570</name>
</gene>
<evidence type="ECO:0000313" key="4">
    <source>
        <dbReference type="Proteomes" id="UP000622653"/>
    </source>
</evidence>
<dbReference type="NCBIfam" id="NF006079">
    <property type="entry name" value="PRK08225.1"/>
    <property type="match status" value="1"/>
</dbReference>
<dbReference type="PANTHER" id="PTHR45266">
    <property type="entry name" value="OXALOACETATE DECARBOXYLASE ALPHA CHAIN"/>
    <property type="match status" value="1"/>
</dbReference>
<keyword evidence="4" id="KW-1185">Reference proteome</keyword>
<dbReference type="CDD" id="cd06850">
    <property type="entry name" value="biotinyl_domain"/>
    <property type="match status" value="1"/>
</dbReference>
<dbReference type="AlphaFoldDB" id="A0A8J7KEX8"/>
<dbReference type="PANTHER" id="PTHR45266:SF3">
    <property type="entry name" value="OXALOACETATE DECARBOXYLASE ALPHA CHAIN"/>
    <property type="match status" value="1"/>
</dbReference>
<accession>A0A8J7KEX8</accession>
<comment type="caution">
    <text evidence="3">The sequence shown here is derived from an EMBL/GenBank/DDBJ whole genome shotgun (WGS) entry which is preliminary data.</text>
</comment>
<dbReference type="EMBL" id="JADKPV010000005">
    <property type="protein sequence ID" value="MBF4501611.1"/>
    <property type="molecule type" value="Genomic_DNA"/>
</dbReference>
<dbReference type="FunFam" id="2.40.50.100:FF:000003">
    <property type="entry name" value="Acetyl-CoA carboxylase biotin carboxyl carrier protein"/>
    <property type="match status" value="1"/>
</dbReference>
<evidence type="ECO:0000259" key="2">
    <source>
        <dbReference type="PROSITE" id="PS50968"/>
    </source>
</evidence>
<dbReference type="InterPro" id="IPR000089">
    <property type="entry name" value="Biotin_lipoyl"/>
</dbReference>
<name>A0A8J7KEX8_9BACL</name>